<reference evidence="2 3" key="1">
    <citation type="submission" date="2019-09" db="EMBL/GenBank/DDBJ databases">
        <title>Whole genome shotgun sequencing (WGS) of Ellagibacter isourolithinifaciens DSM 104140(T) and Adlercreutzia muris DSM 29508(T).</title>
        <authorList>
            <person name="Stoll D.A."/>
            <person name="Danylec N."/>
            <person name="Huch M."/>
        </authorList>
    </citation>
    <scope>NUCLEOTIDE SEQUENCE [LARGE SCALE GENOMIC DNA]</scope>
    <source>
        <strain evidence="2 3">DSM 104140</strain>
    </source>
</reference>
<dbReference type="OrthoDB" id="5493836at2"/>
<dbReference type="Proteomes" id="UP000468668">
    <property type="component" value="Unassembled WGS sequence"/>
</dbReference>
<evidence type="ECO:0000313" key="2">
    <source>
        <dbReference type="EMBL" id="KAB1641590.1"/>
    </source>
</evidence>
<dbReference type="InterPro" id="IPR024437">
    <property type="entry name" value="DUF3825"/>
</dbReference>
<comment type="caution">
    <text evidence="2">The sequence shown here is derived from an EMBL/GenBank/DDBJ whole genome shotgun (WGS) entry which is preliminary data.</text>
</comment>
<protein>
    <submittedName>
        <fullName evidence="2">DUF3825 domain-containing protein</fullName>
    </submittedName>
</protein>
<evidence type="ECO:0000313" key="3">
    <source>
        <dbReference type="Proteomes" id="UP000468668"/>
    </source>
</evidence>
<organism evidence="2 3">
    <name type="scientific">Ellagibacter isourolithinifaciens</name>
    <dbReference type="NCBI Taxonomy" id="2137581"/>
    <lineage>
        <taxon>Bacteria</taxon>
        <taxon>Bacillati</taxon>
        <taxon>Actinomycetota</taxon>
        <taxon>Coriobacteriia</taxon>
        <taxon>Eggerthellales</taxon>
        <taxon>Eggerthellaceae</taxon>
        <taxon>Ellagibacter</taxon>
    </lineage>
</organism>
<gene>
    <name evidence="2" type="ORF">F8C90_03570</name>
</gene>
<evidence type="ECO:0000259" key="1">
    <source>
        <dbReference type="Pfam" id="PF12873"/>
    </source>
</evidence>
<keyword evidence="3" id="KW-1185">Reference proteome</keyword>
<feature type="domain" description="DUF3825" evidence="1">
    <location>
        <begin position="1"/>
        <end position="67"/>
    </location>
</feature>
<name>A0A6N6NQ48_9ACTN</name>
<sequence>MAFYWEEPSKLIFDSRKELIANVEHIIQDNRNRFPEPYSGQTDYQLQIAINGSIEAAKERFRRNYRLQFLNTLLQQEQFSCLFRYASQNQMSLI</sequence>
<accession>A0A6N6NQ48</accession>
<dbReference type="EMBL" id="WAJR01000005">
    <property type="protein sequence ID" value="KAB1641590.1"/>
    <property type="molecule type" value="Genomic_DNA"/>
</dbReference>
<dbReference type="AlphaFoldDB" id="A0A6N6NQ48"/>
<proteinExistence type="predicted"/>
<dbReference type="Pfam" id="PF12873">
    <property type="entry name" value="DUF3825"/>
    <property type="match status" value="1"/>
</dbReference>